<comment type="subcellular location">
    <subcellularLocation>
        <location evidence="7">Cytoplasm</location>
    </subcellularLocation>
</comment>
<evidence type="ECO:0000256" key="4">
    <source>
        <dbReference type="ARBA" id="ARBA00022881"/>
    </source>
</evidence>
<dbReference type="PANTHER" id="PTHR30562:SF1">
    <property type="entry name" value="UVRABC SYSTEM PROTEIN C"/>
    <property type="match status" value="1"/>
</dbReference>
<dbReference type="AlphaFoldDB" id="A0A1F6GR94"/>
<feature type="coiled-coil region" evidence="8">
    <location>
        <begin position="204"/>
        <end position="231"/>
    </location>
</feature>
<sequence>MDQTSLTQAQQKLELLPDEPGVYRFLDGKGKIIYIGKAKNLKKRVKSYFTPRAAVDPRIVALVPMIKDLAWIVTKNEIEALILENQMIKTHRPKYNVELKDDKTYPYFRLTVGELFPRLSLVRNPKKDRALYFGPYVAVRTAREALATIRRFFPLRQSKMELDGSKTYKPCLNFQLKRCLAPCSGQVAVEEYGKLVEKVVWLLKGNYEELLKQLQSEMQKRSEAMRFEEAAALRDQIRSLERTFTKQQVLSKERIDRDILSLVRQGGFAGVEVLFVRGGILLSDDFLFFKEGGLYSDQELLRAALTKLYFAGEKPLPKEILLPEVNDDILILEEYFSIRRESKVTILNPQRGDKLRLLEMATRNGEENLKQRLAGAQAEEQILAEVQNHLHLTRSPVRAECFDISNLMGKHSVASMVVFENGKPLKSDYRIFKIKTVEGPNDFASMEEVLTRRYGRLLEEGGAWPDLIIIDGGLGQLNSAIRILTGLGVNLETTDLIGLAKGRSEKAKDQKRKDRAEERPGSLETQAAPEPNREEQERRDPAGEDSGDLEAQRPAPVAPGEAGHNPEEDFEYVVKPNRKNPIPLRKNSSPLFFLQRIRDEAHRFAITHHRKLRGKAAVKSSLEDIPGIGPKKRAALLKHFGSLQALESATPDQLAQVPGLGPKDVVMLTGYFEAG</sequence>
<dbReference type="InterPro" id="IPR047296">
    <property type="entry name" value="GIY-YIG_UvrC_Cho"/>
</dbReference>
<dbReference type="Pfam" id="PF22920">
    <property type="entry name" value="UvrC_RNaseH"/>
    <property type="match status" value="1"/>
</dbReference>
<dbReference type="InterPro" id="IPR036876">
    <property type="entry name" value="UVR_dom_sf"/>
</dbReference>
<evidence type="ECO:0000256" key="7">
    <source>
        <dbReference type="HAMAP-Rule" id="MF_00203"/>
    </source>
</evidence>
<keyword evidence="3 7" id="KW-0228">DNA excision</keyword>
<evidence type="ECO:0000256" key="3">
    <source>
        <dbReference type="ARBA" id="ARBA00022769"/>
    </source>
</evidence>
<protein>
    <recommendedName>
        <fullName evidence="7">UvrABC system protein C</fullName>
        <shortName evidence="7">Protein UvrC</shortName>
    </recommendedName>
    <alternativeName>
        <fullName evidence="7">Excinuclease ABC subunit C</fullName>
    </alternativeName>
</protein>
<organism evidence="13 14">
    <name type="scientific">Candidatus Lambdaproteobacteria bacterium RIFOXYD2_FULL_56_26</name>
    <dbReference type="NCBI Taxonomy" id="1817773"/>
    <lineage>
        <taxon>Bacteria</taxon>
        <taxon>Pseudomonadati</taxon>
        <taxon>Pseudomonadota</taxon>
        <taxon>Candidatus Lambdaproteobacteria</taxon>
    </lineage>
</organism>
<dbReference type="GO" id="GO:0006289">
    <property type="term" value="P:nucleotide-excision repair"/>
    <property type="evidence" value="ECO:0007669"/>
    <property type="project" value="UniProtKB-UniRule"/>
</dbReference>
<dbReference type="PROSITE" id="PS50164">
    <property type="entry name" value="GIY_YIG"/>
    <property type="match status" value="1"/>
</dbReference>
<dbReference type="InterPro" id="IPR000305">
    <property type="entry name" value="GIY-YIG_endonuc"/>
</dbReference>
<dbReference type="InterPro" id="IPR010994">
    <property type="entry name" value="RuvA_2-like"/>
</dbReference>
<evidence type="ECO:0000259" key="12">
    <source>
        <dbReference type="PROSITE" id="PS50165"/>
    </source>
</evidence>
<proteinExistence type="inferred from homology"/>
<evidence type="ECO:0000256" key="2">
    <source>
        <dbReference type="ARBA" id="ARBA00022763"/>
    </source>
</evidence>
<dbReference type="GO" id="GO:0009380">
    <property type="term" value="C:excinuclease repair complex"/>
    <property type="evidence" value="ECO:0007669"/>
    <property type="project" value="InterPro"/>
</dbReference>
<dbReference type="InterPro" id="IPR003583">
    <property type="entry name" value="Hlx-hairpin-Hlx_DNA-bd_motif"/>
</dbReference>
<dbReference type="SUPFAM" id="SSF82771">
    <property type="entry name" value="GIY-YIG endonuclease"/>
    <property type="match status" value="1"/>
</dbReference>
<dbReference type="Gene3D" id="3.40.1440.10">
    <property type="entry name" value="GIY-YIG endonuclease"/>
    <property type="match status" value="1"/>
</dbReference>
<dbReference type="Gene3D" id="1.10.150.20">
    <property type="entry name" value="5' to 3' exonuclease, C-terminal subdomain"/>
    <property type="match status" value="1"/>
</dbReference>
<name>A0A1F6GR94_9PROT</name>
<dbReference type="Gene3D" id="3.30.420.340">
    <property type="entry name" value="UvrC, RNAse H endonuclease domain"/>
    <property type="match status" value="2"/>
</dbReference>
<evidence type="ECO:0000313" key="14">
    <source>
        <dbReference type="Proteomes" id="UP000177583"/>
    </source>
</evidence>
<dbReference type="Pfam" id="PF01541">
    <property type="entry name" value="GIY-YIG"/>
    <property type="match status" value="1"/>
</dbReference>
<dbReference type="Pfam" id="PF14520">
    <property type="entry name" value="HHH_5"/>
    <property type="match status" value="1"/>
</dbReference>
<dbReference type="GO" id="GO:0009432">
    <property type="term" value="P:SOS response"/>
    <property type="evidence" value="ECO:0007669"/>
    <property type="project" value="UniProtKB-UniRule"/>
</dbReference>
<dbReference type="GO" id="GO:0009381">
    <property type="term" value="F:excinuclease ABC activity"/>
    <property type="evidence" value="ECO:0007669"/>
    <property type="project" value="UniProtKB-UniRule"/>
</dbReference>
<dbReference type="PROSITE" id="PS50151">
    <property type="entry name" value="UVR"/>
    <property type="match status" value="1"/>
</dbReference>
<accession>A0A1F6GR94</accession>
<dbReference type="InterPro" id="IPR038476">
    <property type="entry name" value="UvrC_RNase_H_dom_sf"/>
</dbReference>
<comment type="similarity">
    <text evidence="7">Belongs to the UvrC family.</text>
</comment>
<dbReference type="InterPro" id="IPR001943">
    <property type="entry name" value="UVR_dom"/>
</dbReference>
<keyword evidence="2 7" id="KW-0227">DNA damage</keyword>
<comment type="function">
    <text evidence="7">The UvrABC repair system catalyzes the recognition and processing of DNA lesions. UvrC both incises the 5' and 3' sides of the lesion. The N-terminal half is responsible for the 3' incision and the C-terminal half is responsible for the 5' incision.</text>
</comment>
<dbReference type="Pfam" id="PF02151">
    <property type="entry name" value="UVR"/>
    <property type="match status" value="1"/>
</dbReference>
<reference evidence="13 14" key="1">
    <citation type="journal article" date="2016" name="Nat. Commun.">
        <title>Thousands of microbial genomes shed light on interconnected biogeochemical processes in an aquifer system.</title>
        <authorList>
            <person name="Anantharaman K."/>
            <person name="Brown C.T."/>
            <person name="Hug L.A."/>
            <person name="Sharon I."/>
            <person name="Castelle C.J."/>
            <person name="Probst A.J."/>
            <person name="Thomas B.C."/>
            <person name="Singh A."/>
            <person name="Wilkins M.J."/>
            <person name="Karaoz U."/>
            <person name="Brodie E.L."/>
            <person name="Williams K.H."/>
            <person name="Hubbard S.S."/>
            <person name="Banfield J.F."/>
        </authorList>
    </citation>
    <scope>NUCLEOTIDE SEQUENCE [LARGE SCALE GENOMIC DNA]</scope>
</reference>
<comment type="caution">
    <text evidence="13">The sequence shown here is derived from an EMBL/GenBank/DDBJ whole genome shotgun (WGS) entry which is preliminary data.</text>
</comment>
<dbReference type="PANTHER" id="PTHR30562">
    <property type="entry name" value="UVRC/OXIDOREDUCTASE"/>
    <property type="match status" value="1"/>
</dbReference>
<evidence type="ECO:0000256" key="9">
    <source>
        <dbReference type="SAM" id="MobiDB-lite"/>
    </source>
</evidence>
<dbReference type="GO" id="GO:0003677">
    <property type="term" value="F:DNA binding"/>
    <property type="evidence" value="ECO:0007669"/>
    <property type="project" value="UniProtKB-UniRule"/>
</dbReference>
<dbReference type="InterPro" id="IPR001162">
    <property type="entry name" value="UvrC_RNase_H_dom"/>
</dbReference>
<dbReference type="InterPro" id="IPR050066">
    <property type="entry name" value="UvrABC_protein_C"/>
</dbReference>
<evidence type="ECO:0000313" key="13">
    <source>
        <dbReference type="EMBL" id="OGH00696.1"/>
    </source>
</evidence>
<dbReference type="SUPFAM" id="SSF47781">
    <property type="entry name" value="RuvA domain 2-like"/>
    <property type="match status" value="1"/>
</dbReference>
<evidence type="ECO:0000259" key="10">
    <source>
        <dbReference type="PROSITE" id="PS50151"/>
    </source>
</evidence>
<gene>
    <name evidence="7" type="primary">uvrC</name>
    <name evidence="13" type="ORF">A2557_03420</name>
</gene>
<feature type="compositionally biased region" description="Basic and acidic residues" evidence="9">
    <location>
        <begin position="502"/>
        <end position="521"/>
    </location>
</feature>
<evidence type="ECO:0000256" key="5">
    <source>
        <dbReference type="ARBA" id="ARBA00023204"/>
    </source>
</evidence>
<dbReference type="Proteomes" id="UP000177583">
    <property type="component" value="Unassembled WGS sequence"/>
</dbReference>
<evidence type="ECO:0000256" key="1">
    <source>
        <dbReference type="ARBA" id="ARBA00022490"/>
    </source>
</evidence>
<dbReference type="SMART" id="SM00465">
    <property type="entry name" value="GIYc"/>
    <property type="match status" value="1"/>
</dbReference>
<feature type="domain" description="UvrC family homology region profile" evidence="12">
    <location>
        <begin position="259"/>
        <end position="484"/>
    </location>
</feature>
<dbReference type="HAMAP" id="MF_00203">
    <property type="entry name" value="UvrC"/>
    <property type="match status" value="1"/>
</dbReference>
<dbReference type="FunFam" id="3.40.1440.10:FF:000001">
    <property type="entry name" value="UvrABC system protein C"/>
    <property type="match status" value="1"/>
</dbReference>
<dbReference type="PROSITE" id="PS50165">
    <property type="entry name" value="UVRC"/>
    <property type="match status" value="1"/>
</dbReference>
<comment type="subunit">
    <text evidence="7">Interacts with UvrB in an incision complex.</text>
</comment>
<evidence type="ECO:0000256" key="8">
    <source>
        <dbReference type="SAM" id="Coils"/>
    </source>
</evidence>
<dbReference type="CDD" id="cd10434">
    <property type="entry name" value="GIY-YIG_UvrC_Cho"/>
    <property type="match status" value="1"/>
</dbReference>
<feature type="domain" description="GIY-YIG" evidence="11">
    <location>
        <begin position="18"/>
        <end position="97"/>
    </location>
</feature>
<dbReference type="Gene3D" id="4.10.860.10">
    <property type="entry name" value="UVR domain"/>
    <property type="match status" value="1"/>
</dbReference>
<dbReference type="SUPFAM" id="SSF46600">
    <property type="entry name" value="C-terminal UvrC-binding domain of UvrB"/>
    <property type="match status" value="1"/>
</dbReference>
<evidence type="ECO:0000256" key="6">
    <source>
        <dbReference type="ARBA" id="ARBA00023236"/>
    </source>
</evidence>
<dbReference type="GO" id="GO:0005737">
    <property type="term" value="C:cytoplasm"/>
    <property type="evidence" value="ECO:0007669"/>
    <property type="project" value="UniProtKB-SubCell"/>
</dbReference>
<dbReference type="SMART" id="SM00278">
    <property type="entry name" value="HhH1"/>
    <property type="match status" value="2"/>
</dbReference>
<dbReference type="InterPro" id="IPR004791">
    <property type="entry name" value="UvrC"/>
</dbReference>
<dbReference type="EMBL" id="MFNF01000043">
    <property type="protein sequence ID" value="OGH00696.1"/>
    <property type="molecule type" value="Genomic_DNA"/>
</dbReference>
<keyword evidence="1 7" id="KW-0963">Cytoplasm</keyword>
<dbReference type="Pfam" id="PF08459">
    <property type="entry name" value="UvrC_RNaseH_dom"/>
    <property type="match status" value="2"/>
</dbReference>
<keyword evidence="4 7" id="KW-0267">Excision nuclease</keyword>
<evidence type="ECO:0000259" key="11">
    <source>
        <dbReference type="PROSITE" id="PS50164"/>
    </source>
</evidence>
<keyword evidence="5 7" id="KW-0234">DNA repair</keyword>
<dbReference type="NCBIfam" id="TIGR00194">
    <property type="entry name" value="uvrC"/>
    <property type="match status" value="1"/>
</dbReference>
<keyword evidence="8" id="KW-0175">Coiled coil</keyword>
<dbReference type="InterPro" id="IPR035901">
    <property type="entry name" value="GIY-YIG_endonuc_sf"/>
</dbReference>
<feature type="region of interest" description="Disordered" evidence="9">
    <location>
        <begin position="502"/>
        <end position="567"/>
    </location>
</feature>
<feature type="domain" description="UVR" evidence="10">
    <location>
        <begin position="208"/>
        <end position="243"/>
    </location>
</feature>
<keyword evidence="6 7" id="KW-0742">SOS response</keyword>
<feature type="compositionally biased region" description="Basic and acidic residues" evidence="9">
    <location>
        <begin position="531"/>
        <end position="542"/>
    </location>
</feature>